<dbReference type="SUPFAM" id="SSF48452">
    <property type="entry name" value="TPR-like"/>
    <property type="match status" value="1"/>
</dbReference>
<dbReference type="SMART" id="SM00028">
    <property type="entry name" value="TPR"/>
    <property type="match status" value="3"/>
</dbReference>
<name>A0A5C5VDY0_9BACT</name>
<dbReference type="InterPro" id="IPR019734">
    <property type="entry name" value="TPR_rpt"/>
</dbReference>
<keyword evidence="1" id="KW-0802">TPR repeat</keyword>
<accession>A0A5C5VDY0</accession>
<protein>
    <submittedName>
        <fullName evidence="2">Tetratricopeptide repeat protein</fullName>
    </submittedName>
</protein>
<gene>
    <name evidence="2" type="ORF">KOR34_17630</name>
</gene>
<keyword evidence="3" id="KW-1185">Reference proteome</keyword>
<dbReference type="PROSITE" id="PS50005">
    <property type="entry name" value="TPR"/>
    <property type="match status" value="1"/>
</dbReference>
<dbReference type="AlphaFoldDB" id="A0A5C5VDY0"/>
<dbReference type="Pfam" id="PF13429">
    <property type="entry name" value="TPR_15"/>
    <property type="match status" value="1"/>
</dbReference>
<dbReference type="OrthoDB" id="9777400at2"/>
<evidence type="ECO:0000313" key="3">
    <source>
        <dbReference type="Proteomes" id="UP000316714"/>
    </source>
</evidence>
<dbReference type="RefSeq" id="WP_146564046.1">
    <property type="nucleotide sequence ID" value="NZ_SIHJ01000001.1"/>
</dbReference>
<dbReference type="Gene3D" id="1.25.40.10">
    <property type="entry name" value="Tetratricopeptide repeat domain"/>
    <property type="match status" value="2"/>
</dbReference>
<dbReference type="Pfam" id="PF14559">
    <property type="entry name" value="TPR_19"/>
    <property type="match status" value="1"/>
</dbReference>
<organism evidence="2 3">
    <name type="scientific">Posidoniimonas corsicana</name>
    <dbReference type="NCBI Taxonomy" id="1938618"/>
    <lineage>
        <taxon>Bacteria</taxon>
        <taxon>Pseudomonadati</taxon>
        <taxon>Planctomycetota</taxon>
        <taxon>Planctomycetia</taxon>
        <taxon>Pirellulales</taxon>
        <taxon>Lacipirellulaceae</taxon>
        <taxon>Posidoniimonas</taxon>
    </lineage>
</organism>
<dbReference type="Proteomes" id="UP000316714">
    <property type="component" value="Unassembled WGS sequence"/>
</dbReference>
<proteinExistence type="predicted"/>
<evidence type="ECO:0000256" key="1">
    <source>
        <dbReference type="PROSITE-ProRule" id="PRU00339"/>
    </source>
</evidence>
<evidence type="ECO:0000313" key="2">
    <source>
        <dbReference type="EMBL" id="TWT36818.1"/>
    </source>
</evidence>
<sequence length="405" mass="45356" precursor="true">MRRIENETVGWARTRTRFAAGLLAWLLASGALAGRPFTPESDGQVLETLPKALLAEQGALTALRRRLSDDPSDRELAVEVAERYVSLGKQQSDPRYYGYAQAALAPWWSQEAPPPDVLLLRAKIKERDHRYDDAIADLRLLLEGAPRNVQAWVELTNLYRVQGRLDEARQACENLSGFADAASVMFCGVPVQAATGQAEEAYAALGRILPVARDRWTDALPWVLTMQAEVARALGKNDEAQRHYREGLELHPDDTYLLRAYADFLLDRGREDEVLPLLRDHTSDTGVLLRAAIAADRLGRADAARDWSGQLESRFEEIRLRGGEPHGRYESRYALELQKQPKQALGLALANWQKQREVRDSRNVLEAALAADDPSAASPVLAFLRRYNTQDVDLQRLVDQLEAAE</sequence>
<comment type="caution">
    <text evidence="2">The sequence shown here is derived from an EMBL/GenBank/DDBJ whole genome shotgun (WGS) entry which is preliminary data.</text>
</comment>
<reference evidence="2 3" key="1">
    <citation type="submission" date="2019-02" db="EMBL/GenBank/DDBJ databases">
        <title>Deep-cultivation of Planctomycetes and their phenomic and genomic characterization uncovers novel biology.</title>
        <authorList>
            <person name="Wiegand S."/>
            <person name="Jogler M."/>
            <person name="Boedeker C."/>
            <person name="Pinto D."/>
            <person name="Vollmers J."/>
            <person name="Rivas-Marin E."/>
            <person name="Kohn T."/>
            <person name="Peeters S.H."/>
            <person name="Heuer A."/>
            <person name="Rast P."/>
            <person name="Oberbeckmann S."/>
            <person name="Bunk B."/>
            <person name="Jeske O."/>
            <person name="Meyerdierks A."/>
            <person name="Storesund J.E."/>
            <person name="Kallscheuer N."/>
            <person name="Luecker S."/>
            <person name="Lage O.M."/>
            <person name="Pohl T."/>
            <person name="Merkel B.J."/>
            <person name="Hornburger P."/>
            <person name="Mueller R.-W."/>
            <person name="Bruemmer F."/>
            <person name="Labrenz M."/>
            <person name="Spormann A.M."/>
            <person name="Op Den Camp H."/>
            <person name="Overmann J."/>
            <person name="Amann R."/>
            <person name="Jetten M.S.M."/>
            <person name="Mascher T."/>
            <person name="Medema M.H."/>
            <person name="Devos D.P."/>
            <person name="Kaster A.-K."/>
            <person name="Ovreas L."/>
            <person name="Rohde M."/>
            <person name="Galperin M.Y."/>
            <person name="Jogler C."/>
        </authorList>
    </citation>
    <scope>NUCLEOTIDE SEQUENCE [LARGE SCALE GENOMIC DNA]</scope>
    <source>
        <strain evidence="2 3">KOR34</strain>
    </source>
</reference>
<dbReference type="InterPro" id="IPR011990">
    <property type="entry name" value="TPR-like_helical_dom_sf"/>
</dbReference>
<dbReference type="EMBL" id="SIHJ01000001">
    <property type="protein sequence ID" value="TWT36818.1"/>
    <property type="molecule type" value="Genomic_DNA"/>
</dbReference>
<feature type="repeat" description="TPR" evidence="1">
    <location>
        <begin position="221"/>
        <end position="254"/>
    </location>
</feature>